<dbReference type="InterPro" id="IPR006076">
    <property type="entry name" value="FAD-dep_OxRdtase"/>
</dbReference>
<dbReference type="PANTHER" id="PTHR10961">
    <property type="entry name" value="PEROXISOMAL SARCOSINE OXIDASE"/>
    <property type="match status" value="1"/>
</dbReference>
<keyword evidence="2" id="KW-0285">Flavoprotein</keyword>
<dbReference type="Proteomes" id="UP000290365">
    <property type="component" value="Chromosome"/>
</dbReference>
<dbReference type="OrthoDB" id="9794226at2"/>
<evidence type="ECO:0000313" key="7">
    <source>
        <dbReference type="Proteomes" id="UP000290365"/>
    </source>
</evidence>
<dbReference type="AlphaFoldDB" id="A0A4P6K1Q5"/>
<feature type="domain" description="FAD dependent oxidoreductase" evidence="5">
    <location>
        <begin position="5"/>
        <end position="359"/>
    </location>
</feature>
<dbReference type="Gene3D" id="3.50.50.60">
    <property type="entry name" value="FAD/NAD(P)-binding domain"/>
    <property type="match status" value="1"/>
</dbReference>
<evidence type="ECO:0000256" key="3">
    <source>
        <dbReference type="ARBA" id="ARBA00022827"/>
    </source>
</evidence>
<dbReference type="Pfam" id="PF01266">
    <property type="entry name" value="DAO"/>
    <property type="match status" value="1"/>
</dbReference>
<sequence length="391" mass="43718">MNQQRIVIVGAGIVGLSAAYALLKQGITQVTVLEQETVDHVRGTSHGLSRLLRFEYGADLLYSEMVRLSLHRWQALEHLAQRTLYTQTGILVLGRENDSYTKASYHILRELGLTTQRLSQHYCQEHFPQFNTQPYDMLTYNAEAGLLHASTCLRALKGLILKLGGKIYEAQRVERILHAQQHQPIRLVCKSGNEITADRVIVAAGPWVHHLLGELQLPVRLTRQYILYFTDLPLSSFQLHVFPAFMAEDLYGFPIYSTCAGSGPSWLKAASHAFGAPVDPDEVAAVDNYIIEQTLQKLIELIPAIRDAKLAQIESCMYDVSPDEDFILDHHPDDPRIIFGTGLTGHGFKFGPLLGELLSSIVLNTQPAVPLERFRLARFAATRSIHTTSVA</sequence>
<name>A0A4P6K1Q5_KTERU</name>
<dbReference type="InterPro" id="IPR045170">
    <property type="entry name" value="MTOX"/>
</dbReference>
<accession>A0A4P6K1Q5</accession>
<evidence type="ECO:0000259" key="5">
    <source>
        <dbReference type="Pfam" id="PF01266"/>
    </source>
</evidence>
<dbReference type="RefSeq" id="WP_129893094.1">
    <property type="nucleotide sequence ID" value="NZ_CP035758.1"/>
</dbReference>
<dbReference type="KEGG" id="kbs:EPA93_41075"/>
<proteinExistence type="predicted"/>
<evidence type="ECO:0000256" key="4">
    <source>
        <dbReference type="ARBA" id="ARBA00023002"/>
    </source>
</evidence>
<keyword evidence="4" id="KW-0560">Oxidoreductase</keyword>
<evidence type="ECO:0000313" key="6">
    <source>
        <dbReference type="EMBL" id="QBD82034.1"/>
    </source>
</evidence>
<comment type="cofactor">
    <cofactor evidence="1">
        <name>FAD</name>
        <dbReference type="ChEBI" id="CHEBI:57692"/>
    </cofactor>
</comment>
<reference evidence="6 7" key="1">
    <citation type="submission" date="2019-01" db="EMBL/GenBank/DDBJ databases">
        <title>Ktedonosporobacter rubrisoli SCAWS-G2.</title>
        <authorList>
            <person name="Huang Y."/>
            <person name="Yan B."/>
        </authorList>
    </citation>
    <scope>NUCLEOTIDE SEQUENCE [LARGE SCALE GENOMIC DNA]</scope>
    <source>
        <strain evidence="6 7">SCAWS-G2</strain>
    </source>
</reference>
<gene>
    <name evidence="6" type="ORF">EPA93_41075</name>
</gene>
<dbReference type="PANTHER" id="PTHR10961:SF46">
    <property type="entry name" value="PEROXISOMAL SARCOSINE OXIDASE"/>
    <property type="match status" value="1"/>
</dbReference>
<dbReference type="SUPFAM" id="SSF51905">
    <property type="entry name" value="FAD/NAD(P)-binding domain"/>
    <property type="match status" value="1"/>
</dbReference>
<evidence type="ECO:0000256" key="2">
    <source>
        <dbReference type="ARBA" id="ARBA00022630"/>
    </source>
</evidence>
<dbReference type="EMBL" id="CP035758">
    <property type="protein sequence ID" value="QBD82034.1"/>
    <property type="molecule type" value="Genomic_DNA"/>
</dbReference>
<organism evidence="6 7">
    <name type="scientific">Ktedonosporobacter rubrisoli</name>
    <dbReference type="NCBI Taxonomy" id="2509675"/>
    <lineage>
        <taxon>Bacteria</taxon>
        <taxon>Bacillati</taxon>
        <taxon>Chloroflexota</taxon>
        <taxon>Ktedonobacteria</taxon>
        <taxon>Ktedonobacterales</taxon>
        <taxon>Ktedonosporobacteraceae</taxon>
        <taxon>Ktedonosporobacter</taxon>
    </lineage>
</organism>
<keyword evidence="7" id="KW-1185">Reference proteome</keyword>
<dbReference type="GO" id="GO:0008115">
    <property type="term" value="F:sarcosine oxidase activity"/>
    <property type="evidence" value="ECO:0007669"/>
    <property type="project" value="TreeGrafter"/>
</dbReference>
<dbReference type="InterPro" id="IPR036188">
    <property type="entry name" value="FAD/NAD-bd_sf"/>
</dbReference>
<dbReference type="Gene3D" id="3.30.9.10">
    <property type="entry name" value="D-Amino Acid Oxidase, subunit A, domain 2"/>
    <property type="match status" value="1"/>
</dbReference>
<keyword evidence="3" id="KW-0274">FAD</keyword>
<protein>
    <submittedName>
        <fullName evidence="6">FAD-dependent oxidoreductase</fullName>
    </submittedName>
</protein>
<dbReference type="GO" id="GO:0050660">
    <property type="term" value="F:flavin adenine dinucleotide binding"/>
    <property type="evidence" value="ECO:0007669"/>
    <property type="project" value="InterPro"/>
</dbReference>
<dbReference type="SUPFAM" id="SSF54373">
    <property type="entry name" value="FAD-linked reductases, C-terminal domain"/>
    <property type="match status" value="1"/>
</dbReference>
<evidence type="ECO:0000256" key="1">
    <source>
        <dbReference type="ARBA" id="ARBA00001974"/>
    </source>
</evidence>